<dbReference type="InterPro" id="IPR015854">
    <property type="entry name" value="ABC_transpr_LolD-like"/>
</dbReference>
<feature type="domain" description="ABC transporter" evidence="4">
    <location>
        <begin position="4"/>
        <end position="245"/>
    </location>
</feature>
<keyword evidence="3 5" id="KW-0067">ATP-binding</keyword>
<organism evidence="5 6">
    <name type="scientific">Tumebacillus amylolyticus</name>
    <dbReference type="NCBI Taxonomy" id="2801339"/>
    <lineage>
        <taxon>Bacteria</taxon>
        <taxon>Bacillati</taxon>
        <taxon>Bacillota</taxon>
        <taxon>Bacilli</taxon>
        <taxon>Bacillales</taxon>
        <taxon>Alicyclobacillaceae</taxon>
        <taxon>Tumebacillus</taxon>
    </lineage>
</organism>
<dbReference type="PANTHER" id="PTHR24220:SF674">
    <property type="entry name" value="BACITRACIN EXPORT ATP-BINDING PROTEIN BCEA"/>
    <property type="match status" value="1"/>
</dbReference>
<accession>A0ABS1JEI4</accession>
<evidence type="ECO:0000259" key="4">
    <source>
        <dbReference type="PROSITE" id="PS50893"/>
    </source>
</evidence>
<keyword evidence="6" id="KW-1185">Reference proteome</keyword>
<reference evidence="5 6" key="1">
    <citation type="submission" date="2021-01" db="EMBL/GenBank/DDBJ databases">
        <title>Tumebacillus sp. strain ITR2 16S ribosomal RNA gene Genome sequencing and assembly.</title>
        <authorList>
            <person name="Kang M."/>
        </authorList>
    </citation>
    <scope>NUCLEOTIDE SEQUENCE [LARGE SCALE GENOMIC DNA]</scope>
    <source>
        <strain evidence="5 6">ITR2</strain>
    </source>
</reference>
<dbReference type="PROSITE" id="PS50893">
    <property type="entry name" value="ABC_TRANSPORTER_2"/>
    <property type="match status" value="1"/>
</dbReference>
<dbReference type="RefSeq" id="WP_201637662.1">
    <property type="nucleotide sequence ID" value="NZ_JAEQNB010000006.1"/>
</dbReference>
<dbReference type="EMBL" id="JAEQNB010000006">
    <property type="protein sequence ID" value="MBL0388712.1"/>
    <property type="molecule type" value="Genomic_DNA"/>
</dbReference>
<dbReference type="GO" id="GO:0005524">
    <property type="term" value="F:ATP binding"/>
    <property type="evidence" value="ECO:0007669"/>
    <property type="project" value="UniProtKB-KW"/>
</dbReference>
<dbReference type="InterPro" id="IPR003593">
    <property type="entry name" value="AAA+_ATPase"/>
</dbReference>
<keyword evidence="1" id="KW-0813">Transport</keyword>
<dbReference type="Pfam" id="PF00005">
    <property type="entry name" value="ABC_tran"/>
    <property type="match status" value="1"/>
</dbReference>
<dbReference type="InterPro" id="IPR027417">
    <property type="entry name" value="P-loop_NTPase"/>
</dbReference>
<protein>
    <submittedName>
        <fullName evidence="5">ABC transporter ATP-binding protein</fullName>
    </submittedName>
</protein>
<keyword evidence="2" id="KW-0547">Nucleotide-binding</keyword>
<evidence type="ECO:0000256" key="1">
    <source>
        <dbReference type="ARBA" id="ARBA00022448"/>
    </source>
</evidence>
<proteinExistence type="predicted"/>
<name>A0ABS1JEI4_9BACL</name>
<dbReference type="Proteomes" id="UP000602284">
    <property type="component" value="Unassembled WGS sequence"/>
</dbReference>
<evidence type="ECO:0000256" key="2">
    <source>
        <dbReference type="ARBA" id="ARBA00022741"/>
    </source>
</evidence>
<evidence type="ECO:0000313" key="5">
    <source>
        <dbReference type="EMBL" id="MBL0388712.1"/>
    </source>
</evidence>
<dbReference type="Gene3D" id="3.40.50.300">
    <property type="entry name" value="P-loop containing nucleotide triphosphate hydrolases"/>
    <property type="match status" value="1"/>
</dbReference>
<dbReference type="SMART" id="SM00382">
    <property type="entry name" value="AAA"/>
    <property type="match status" value="1"/>
</dbReference>
<sequence>MTLVKATALTKVYGTQASGVLSRALNGIDLEVEKGEFVGVMGPSGSGKTTLLNLFAGIDKPSGGDLQINGHHIAKMSAKELALFRRRQLGFVFQDFNLLDTLTLAENVGLPLTLDGHKGRTVQESVEKLLGYLGLHDLMNKYPYEVSGGQQQRTAVARAVVHNPSLLLADEPTGNLDSASARALLGVFQKLNTEQEATILMVTHDPFAASYCKRVVFIKDGQVYTQIDRVGERQPFFQKILDTLAVLEGGSAHGMATTRI</sequence>
<dbReference type="InterPro" id="IPR003439">
    <property type="entry name" value="ABC_transporter-like_ATP-bd"/>
</dbReference>
<evidence type="ECO:0000256" key="3">
    <source>
        <dbReference type="ARBA" id="ARBA00022840"/>
    </source>
</evidence>
<dbReference type="CDD" id="cd03255">
    <property type="entry name" value="ABC_MJ0796_LolCDE_FtsE"/>
    <property type="match status" value="1"/>
</dbReference>
<dbReference type="SUPFAM" id="SSF52540">
    <property type="entry name" value="P-loop containing nucleoside triphosphate hydrolases"/>
    <property type="match status" value="1"/>
</dbReference>
<comment type="caution">
    <text evidence="5">The sequence shown here is derived from an EMBL/GenBank/DDBJ whole genome shotgun (WGS) entry which is preliminary data.</text>
</comment>
<dbReference type="PANTHER" id="PTHR24220">
    <property type="entry name" value="IMPORT ATP-BINDING PROTEIN"/>
    <property type="match status" value="1"/>
</dbReference>
<evidence type="ECO:0000313" key="6">
    <source>
        <dbReference type="Proteomes" id="UP000602284"/>
    </source>
</evidence>
<gene>
    <name evidence="5" type="ORF">JJB07_19065</name>
</gene>
<dbReference type="InterPro" id="IPR017911">
    <property type="entry name" value="MacB-like_ATP-bd"/>
</dbReference>